<protein>
    <recommendedName>
        <fullName evidence="9">Remorin C-terminal domain-containing protein</fullName>
    </recommendedName>
</protein>
<dbReference type="STRING" id="3818.A0A444ZMA1"/>
<evidence type="ECO:0000256" key="7">
    <source>
        <dbReference type="ARBA" id="ARBA00023180"/>
    </source>
</evidence>
<dbReference type="FunFam" id="3.80.10.10:FF:000041">
    <property type="entry name" value="LRR receptor-like serine/threonine-protein kinase ERECTA"/>
    <property type="match status" value="1"/>
</dbReference>
<dbReference type="Pfam" id="PF03763">
    <property type="entry name" value="Remorin_C"/>
    <property type="match status" value="1"/>
</dbReference>
<gene>
    <name evidence="10" type="ORF">Ahy_B04g072025</name>
</gene>
<evidence type="ECO:0000256" key="6">
    <source>
        <dbReference type="ARBA" id="ARBA00023136"/>
    </source>
</evidence>
<feature type="region of interest" description="Disordered" evidence="8">
    <location>
        <begin position="485"/>
        <end position="518"/>
    </location>
</feature>
<dbReference type="EMBL" id="SDMP01000014">
    <property type="protein sequence ID" value="RYR15300.1"/>
    <property type="molecule type" value="Genomic_DNA"/>
</dbReference>
<feature type="domain" description="Remorin C-terminal" evidence="9">
    <location>
        <begin position="377"/>
        <end position="424"/>
    </location>
</feature>
<dbReference type="AlphaFoldDB" id="A0A444ZMA1"/>
<keyword evidence="4" id="KW-0732">Signal</keyword>
<evidence type="ECO:0000256" key="1">
    <source>
        <dbReference type="ARBA" id="ARBA00004370"/>
    </source>
</evidence>
<dbReference type="PANTHER" id="PTHR47988">
    <property type="entry name" value="SOMATIC EMBRYOGENESIS RECEPTOR KINASE 1"/>
    <property type="match status" value="1"/>
</dbReference>
<evidence type="ECO:0000256" key="5">
    <source>
        <dbReference type="ARBA" id="ARBA00022737"/>
    </source>
</evidence>
<evidence type="ECO:0000256" key="2">
    <source>
        <dbReference type="ARBA" id="ARBA00005711"/>
    </source>
</evidence>
<keyword evidence="3" id="KW-0433">Leucine-rich repeat</keyword>
<dbReference type="GO" id="GO:0016020">
    <property type="term" value="C:membrane"/>
    <property type="evidence" value="ECO:0007669"/>
    <property type="project" value="UniProtKB-SubCell"/>
</dbReference>
<evidence type="ECO:0000313" key="11">
    <source>
        <dbReference type="Proteomes" id="UP000289738"/>
    </source>
</evidence>
<evidence type="ECO:0000256" key="4">
    <source>
        <dbReference type="ARBA" id="ARBA00022729"/>
    </source>
</evidence>
<reference evidence="10 11" key="1">
    <citation type="submission" date="2019-01" db="EMBL/GenBank/DDBJ databases">
        <title>Sequencing of cultivated peanut Arachis hypogaea provides insights into genome evolution and oil improvement.</title>
        <authorList>
            <person name="Chen X."/>
        </authorList>
    </citation>
    <scope>NUCLEOTIDE SEQUENCE [LARGE SCALE GENOMIC DNA]</scope>
    <source>
        <strain evidence="11">cv. Fuhuasheng</strain>
        <tissue evidence="10">Leaves</tissue>
    </source>
</reference>
<dbReference type="InterPro" id="IPR005516">
    <property type="entry name" value="Remorin_C"/>
</dbReference>
<dbReference type="InterPro" id="IPR001611">
    <property type="entry name" value="Leu-rich_rpt"/>
</dbReference>
<comment type="caution">
    <text evidence="10">The sequence shown here is derived from an EMBL/GenBank/DDBJ whole genome shotgun (WGS) entry which is preliminary data.</text>
</comment>
<evidence type="ECO:0000256" key="3">
    <source>
        <dbReference type="ARBA" id="ARBA00022614"/>
    </source>
</evidence>
<evidence type="ECO:0000313" key="10">
    <source>
        <dbReference type="EMBL" id="RYR15300.1"/>
    </source>
</evidence>
<feature type="compositionally biased region" description="Basic residues" evidence="8">
    <location>
        <begin position="348"/>
        <end position="362"/>
    </location>
</feature>
<evidence type="ECO:0000256" key="8">
    <source>
        <dbReference type="SAM" id="MobiDB-lite"/>
    </source>
</evidence>
<evidence type="ECO:0000259" key="9">
    <source>
        <dbReference type="Pfam" id="PF03763"/>
    </source>
</evidence>
<dbReference type="Proteomes" id="UP000289738">
    <property type="component" value="Chromosome B04"/>
</dbReference>
<accession>A0A444ZMA1</accession>
<dbReference type="Gene3D" id="3.80.10.10">
    <property type="entry name" value="Ribonuclease Inhibitor"/>
    <property type="match status" value="1"/>
</dbReference>
<dbReference type="SUPFAM" id="SSF52058">
    <property type="entry name" value="L domain-like"/>
    <property type="match status" value="1"/>
</dbReference>
<keyword evidence="6" id="KW-0472">Membrane</keyword>
<feature type="region of interest" description="Disordered" evidence="8">
    <location>
        <begin position="344"/>
        <end position="363"/>
    </location>
</feature>
<comment type="similarity">
    <text evidence="2">Belongs to the remorin family.</text>
</comment>
<name>A0A444ZMA1_ARAHY</name>
<comment type="subcellular location">
    <subcellularLocation>
        <location evidence="1">Membrane</location>
    </subcellularLocation>
</comment>
<keyword evidence="7" id="KW-0325">Glycoprotein</keyword>
<dbReference type="Pfam" id="PF00560">
    <property type="entry name" value="LRR_1"/>
    <property type="match status" value="2"/>
</dbReference>
<keyword evidence="11" id="KW-1185">Reference proteome</keyword>
<dbReference type="InterPro" id="IPR032675">
    <property type="entry name" value="LRR_dom_sf"/>
</dbReference>
<organism evidence="10 11">
    <name type="scientific">Arachis hypogaea</name>
    <name type="common">Peanut</name>
    <dbReference type="NCBI Taxonomy" id="3818"/>
    <lineage>
        <taxon>Eukaryota</taxon>
        <taxon>Viridiplantae</taxon>
        <taxon>Streptophyta</taxon>
        <taxon>Embryophyta</taxon>
        <taxon>Tracheophyta</taxon>
        <taxon>Spermatophyta</taxon>
        <taxon>Magnoliopsida</taxon>
        <taxon>eudicotyledons</taxon>
        <taxon>Gunneridae</taxon>
        <taxon>Pentapetalae</taxon>
        <taxon>rosids</taxon>
        <taxon>fabids</taxon>
        <taxon>Fabales</taxon>
        <taxon>Fabaceae</taxon>
        <taxon>Papilionoideae</taxon>
        <taxon>50 kb inversion clade</taxon>
        <taxon>dalbergioids sensu lato</taxon>
        <taxon>Dalbergieae</taxon>
        <taxon>Pterocarpus clade</taxon>
        <taxon>Arachis</taxon>
    </lineage>
</organism>
<keyword evidence="5" id="KW-0677">Repeat</keyword>
<proteinExistence type="inferred from homology"/>
<sequence>MELLSRTKNHRSNELFLSPSTSFSVARASSSPFLTHNATAATLTTAATFSFFFSLLNTEPVEYSPCLSRSFSFAEQIKLKLLFSSSQVSSSTLVPPVAASVLTTAAPLSPFIPTQFWFAYFLSAAAIISSSQCFQIFSFHIKGMPSQNLSGTLSPWVGKLTNLQSPTAIGSLEKLQTLYLSNNNFSGEIPNSLGGLKNLNYLRLNNNSLTGPCPQSLSNIEGLTLVNFSYNNLSGSLPRIPARTLKIVGNPLICGPKSNNCSTLSEPISFPPNALKGNTLEEIAGEKAGIFKIKSQLLRCLSLTKQCLKRRQNGLRVGLDDLPLLSNLNLNRCNITDDSCEKFSRSSSGHHQHQHQHHHHHRQVVEEVLVQRVKKEEVNAKISAWQNNWIAKINNRFKREDAVIKGWESEQVQKATSWMKKVELLSISKNQNKVMTHDKCSYNICQRNIADFRIYLPTRKELGFEHQQCHKLQCLTHKEMPYSLPARKSSRNSKDFEQVLAANHGEKKGSEDIPALDF</sequence>